<dbReference type="AlphaFoldDB" id="A0A2X2ENL6"/>
<gene>
    <name evidence="1" type="ORF">IRZ65_23180</name>
    <name evidence="2" type="ORF">NCTC11842_02666</name>
</gene>
<dbReference type="RefSeq" id="WP_010794871.1">
    <property type="nucleotide sequence ID" value="NZ_CP053063.1"/>
</dbReference>
<evidence type="ECO:0000313" key="2">
    <source>
        <dbReference type="EMBL" id="SPZ08210.1"/>
    </source>
</evidence>
<keyword evidence="4" id="KW-1185">Reference proteome</keyword>
<protein>
    <submittedName>
        <fullName evidence="2">Uncharacterized protein</fullName>
    </submittedName>
</protein>
<dbReference type="EMBL" id="JADMCD010000018">
    <property type="protein sequence ID" value="MBF8643570.1"/>
    <property type="molecule type" value="Genomic_DNA"/>
</dbReference>
<reference evidence="2 3" key="1">
    <citation type="submission" date="2018-06" db="EMBL/GenBank/DDBJ databases">
        <authorList>
            <consortium name="Pathogen Informatics"/>
            <person name="Doyle S."/>
        </authorList>
    </citation>
    <scope>NUCLEOTIDE SEQUENCE [LARGE SCALE GENOMIC DNA]</scope>
    <source>
        <strain evidence="2 3">NCTC11842</strain>
    </source>
</reference>
<dbReference type="Proteomes" id="UP000626180">
    <property type="component" value="Unassembled WGS sequence"/>
</dbReference>
<evidence type="ECO:0000313" key="3">
    <source>
        <dbReference type="Proteomes" id="UP000250443"/>
    </source>
</evidence>
<reference evidence="1 4" key="2">
    <citation type="submission" date="2020-10" db="EMBL/GenBank/DDBJ databases">
        <title>Genome sequences of Pseudomonas isolates.</title>
        <authorList>
            <person name="Wessels L."/>
            <person name="Reich F."/>
            <person name="Hammerl J."/>
        </authorList>
    </citation>
    <scope>NUCLEOTIDE SEQUENCE [LARGE SCALE GENOMIC DNA]</scope>
    <source>
        <strain evidence="1 4">20-MO00624-0</strain>
    </source>
</reference>
<dbReference type="GeneID" id="300269359"/>
<dbReference type="EMBL" id="UAUF01000012">
    <property type="protein sequence ID" value="SPZ08210.1"/>
    <property type="molecule type" value="Genomic_DNA"/>
</dbReference>
<proteinExistence type="predicted"/>
<accession>A0A2X2ENL6</accession>
<evidence type="ECO:0000313" key="1">
    <source>
        <dbReference type="EMBL" id="MBF8643570.1"/>
    </source>
</evidence>
<sequence length="81" mass="8905">MAIKHFEHFEAISSAVPAQDGFEAVIGVKAREEGSQPHFHRVATERHFDLASEAEEAADAALSRVVEVAEDGSLIWEESTR</sequence>
<organism evidence="2 3">
    <name type="scientific">Pseudomonas luteola</name>
    <dbReference type="NCBI Taxonomy" id="47886"/>
    <lineage>
        <taxon>Bacteria</taxon>
        <taxon>Pseudomonadati</taxon>
        <taxon>Pseudomonadota</taxon>
        <taxon>Gammaproteobacteria</taxon>
        <taxon>Pseudomonadales</taxon>
        <taxon>Pseudomonadaceae</taxon>
        <taxon>Pseudomonas</taxon>
    </lineage>
</organism>
<dbReference type="Proteomes" id="UP000250443">
    <property type="component" value="Unassembled WGS sequence"/>
</dbReference>
<evidence type="ECO:0000313" key="4">
    <source>
        <dbReference type="Proteomes" id="UP000626180"/>
    </source>
</evidence>
<name>A0A2X2ENL6_PSELU</name>